<proteinExistence type="predicted"/>
<comment type="caution">
    <text evidence="1">The sequence shown here is derived from an EMBL/GenBank/DDBJ whole genome shotgun (WGS) entry which is preliminary data.</text>
</comment>
<protein>
    <submittedName>
        <fullName evidence="1">Uncharacterized protein</fullName>
    </submittedName>
</protein>
<evidence type="ECO:0000313" key="2">
    <source>
        <dbReference type="Proteomes" id="UP000646211"/>
    </source>
</evidence>
<evidence type="ECO:0000313" key="1">
    <source>
        <dbReference type="EMBL" id="MBF2708975.1"/>
    </source>
</evidence>
<dbReference type="AlphaFoldDB" id="A0A930XUV2"/>
<reference evidence="1" key="1">
    <citation type="submission" date="2020-11" db="EMBL/GenBank/DDBJ databases">
        <title>Genome of Flavobacterium soyangense.</title>
        <authorList>
            <person name="Liu Q."/>
            <person name="Xin Y.-H."/>
        </authorList>
    </citation>
    <scope>NUCLEOTIDE SEQUENCE</scope>
    <source>
        <strain evidence="1">CGMCC 1.13493</strain>
    </source>
</reference>
<name>A0A930XUV2_9FLAO</name>
<gene>
    <name evidence="1" type="ORF">IR213_10270</name>
</gene>
<dbReference type="EMBL" id="JADHEC010000021">
    <property type="protein sequence ID" value="MBF2708975.1"/>
    <property type="molecule type" value="Genomic_DNA"/>
</dbReference>
<accession>A0A930XUV2</accession>
<dbReference type="Proteomes" id="UP000646211">
    <property type="component" value="Unassembled WGS sequence"/>
</dbReference>
<sequence length="159" mass="18103">MKSILIIGTKDGGKSTTITEVCKMLNPTKVYKLNTNQKIIENAQVNDIYNNTFIIEVNGKFILVVAGAPPEQGKPLKDLIEICLEINIKISFLLVSKRTSERKEGFNTIKDLNDFSELIYTERINPIPLVDEKDPNSFKQDVNWKNRITKIHELILSNI</sequence>
<dbReference type="RefSeq" id="WP_194312227.1">
    <property type="nucleotide sequence ID" value="NZ_JADHEC010000021.1"/>
</dbReference>
<organism evidence="1 2">
    <name type="scientific">Flavobacterium soyangense</name>
    <dbReference type="NCBI Taxonomy" id="2023265"/>
    <lineage>
        <taxon>Bacteria</taxon>
        <taxon>Pseudomonadati</taxon>
        <taxon>Bacteroidota</taxon>
        <taxon>Flavobacteriia</taxon>
        <taxon>Flavobacteriales</taxon>
        <taxon>Flavobacteriaceae</taxon>
        <taxon>Flavobacterium</taxon>
    </lineage>
</organism>
<keyword evidence="2" id="KW-1185">Reference proteome</keyword>